<organism evidence="13 14">
    <name type="scientific">Vanilla planifolia</name>
    <name type="common">Vanilla</name>
    <dbReference type="NCBI Taxonomy" id="51239"/>
    <lineage>
        <taxon>Eukaryota</taxon>
        <taxon>Viridiplantae</taxon>
        <taxon>Streptophyta</taxon>
        <taxon>Embryophyta</taxon>
        <taxon>Tracheophyta</taxon>
        <taxon>Spermatophyta</taxon>
        <taxon>Magnoliopsida</taxon>
        <taxon>Liliopsida</taxon>
        <taxon>Asparagales</taxon>
        <taxon>Orchidaceae</taxon>
        <taxon>Vanilloideae</taxon>
        <taxon>Vanilleae</taxon>
        <taxon>Vanilla</taxon>
    </lineage>
</organism>
<dbReference type="InterPro" id="IPR003311">
    <property type="entry name" value="AUX_IAA"/>
</dbReference>
<evidence type="ECO:0000256" key="4">
    <source>
        <dbReference type="ARBA" id="ARBA00011726"/>
    </source>
</evidence>
<dbReference type="Proteomes" id="UP000639772">
    <property type="component" value="Unassembled WGS sequence"/>
</dbReference>
<keyword evidence="7 10" id="KW-0804">Transcription</keyword>
<evidence type="ECO:0000256" key="2">
    <source>
        <dbReference type="ARBA" id="ARBA00004123"/>
    </source>
</evidence>
<comment type="caution">
    <text evidence="13">The sequence shown here is derived from an EMBL/GenBank/DDBJ whole genome shotgun (WGS) entry which is preliminary data.</text>
</comment>
<protein>
    <recommendedName>
        <fullName evidence="10">Auxin-responsive protein</fullName>
    </recommendedName>
</protein>
<feature type="domain" description="PB1" evidence="12">
    <location>
        <begin position="105"/>
        <end position="199"/>
    </location>
</feature>
<evidence type="ECO:0000256" key="7">
    <source>
        <dbReference type="ARBA" id="ARBA00023163"/>
    </source>
</evidence>
<dbReference type="Gene3D" id="3.10.20.90">
    <property type="entry name" value="Phosphatidylinositol 3-kinase Catalytic Subunit, Chain A, domain 1"/>
    <property type="match status" value="1"/>
</dbReference>
<keyword evidence="9 10" id="KW-0927">Auxin signaling pathway</keyword>
<dbReference type="GO" id="GO:0009734">
    <property type="term" value="P:auxin-activated signaling pathway"/>
    <property type="evidence" value="ECO:0007669"/>
    <property type="project" value="UniProtKB-UniRule"/>
</dbReference>
<dbReference type="GO" id="GO:0006355">
    <property type="term" value="P:regulation of DNA-templated transcription"/>
    <property type="evidence" value="ECO:0007669"/>
    <property type="project" value="InterPro"/>
</dbReference>
<dbReference type="PANTHER" id="PTHR31734">
    <property type="entry name" value="AUXIN-RESPONSIVE PROTEIN IAA17"/>
    <property type="match status" value="1"/>
</dbReference>
<dbReference type="AlphaFoldDB" id="A0A835V0V0"/>
<name>A0A835V0V0_VANPL</name>
<dbReference type="OrthoDB" id="1287782at2759"/>
<keyword evidence="5 10" id="KW-0678">Repressor</keyword>
<keyword evidence="6 10" id="KW-0805">Transcription regulation</keyword>
<comment type="function">
    <text evidence="1 10">Aux/IAA proteins are short-lived transcriptional factors that function as repressors of early auxin response genes at low auxin concentrations.</text>
</comment>
<accession>A0A835V0V0</accession>
<dbReference type="GO" id="GO:0005634">
    <property type="term" value="C:nucleus"/>
    <property type="evidence" value="ECO:0007669"/>
    <property type="project" value="UniProtKB-SubCell"/>
</dbReference>
<gene>
    <name evidence="13" type="ORF">HPP92_011258</name>
</gene>
<evidence type="ECO:0000256" key="8">
    <source>
        <dbReference type="ARBA" id="ARBA00023242"/>
    </source>
</evidence>
<evidence type="ECO:0000256" key="11">
    <source>
        <dbReference type="SAM" id="MobiDB-lite"/>
    </source>
</evidence>
<evidence type="ECO:0000256" key="5">
    <source>
        <dbReference type="ARBA" id="ARBA00022491"/>
    </source>
</evidence>
<evidence type="ECO:0000259" key="12">
    <source>
        <dbReference type="PROSITE" id="PS51745"/>
    </source>
</evidence>
<evidence type="ECO:0000256" key="1">
    <source>
        <dbReference type="ARBA" id="ARBA00002159"/>
    </source>
</evidence>
<evidence type="ECO:0000313" key="13">
    <source>
        <dbReference type="EMBL" id="KAG0483174.1"/>
    </source>
</evidence>
<reference evidence="13 14" key="1">
    <citation type="journal article" date="2020" name="Nat. Food">
        <title>A phased Vanilla planifolia genome enables genetic improvement of flavour and production.</title>
        <authorList>
            <person name="Hasing T."/>
            <person name="Tang H."/>
            <person name="Brym M."/>
            <person name="Khazi F."/>
            <person name="Huang T."/>
            <person name="Chambers A.H."/>
        </authorList>
    </citation>
    <scope>NUCLEOTIDE SEQUENCE [LARGE SCALE GENOMIC DNA]</scope>
    <source>
        <tissue evidence="13">Leaf</tissue>
    </source>
</reference>
<dbReference type="InterPro" id="IPR053793">
    <property type="entry name" value="PB1-like"/>
</dbReference>
<dbReference type="InterPro" id="IPR033389">
    <property type="entry name" value="AUX/IAA_dom"/>
</dbReference>
<proteinExistence type="inferred from homology"/>
<evidence type="ECO:0000256" key="6">
    <source>
        <dbReference type="ARBA" id="ARBA00023015"/>
    </source>
</evidence>
<evidence type="ECO:0000256" key="3">
    <source>
        <dbReference type="ARBA" id="ARBA00006728"/>
    </source>
</evidence>
<evidence type="ECO:0000256" key="10">
    <source>
        <dbReference type="RuleBase" id="RU004549"/>
    </source>
</evidence>
<feature type="region of interest" description="Disordered" evidence="11">
    <location>
        <begin position="1"/>
        <end position="48"/>
    </location>
</feature>
<dbReference type="SUPFAM" id="SSF54277">
    <property type="entry name" value="CAD &amp; PB1 domains"/>
    <property type="match status" value="1"/>
</dbReference>
<comment type="subcellular location">
    <subcellularLocation>
        <location evidence="2 10">Nucleus</location>
    </subcellularLocation>
</comment>
<evidence type="ECO:0000313" key="14">
    <source>
        <dbReference type="Proteomes" id="UP000639772"/>
    </source>
</evidence>
<dbReference type="PANTHER" id="PTHR31734:SF34">
    <property type="entry name" value="AUXIN-RESPONSIVE PROTEIN IAA15"/>
    <property type="match status" value="1"/>
</dbReference>
<dbReference type="FunFam" id="3.10.20.90:FF:000078">
    <property type="entry name" value="Auxin-responsive protein"/>
    <property type="match status" value="1"/>
</dbReference>
<keyword evidence="8 10" id="KW-0539">Nucleus</keyword>
<comment type="subunit">
    <text evidence="4 10">Homodimers and heterodimers.</text>
</comment>
<dbReference type="PROSITE" id="PS51745">
    <property type="entry name" value="PB1"/>
    <property type="match status" value="1"/>
</dbReference>
<sequence length="277" mass="30111">MEMSAETAKSSTESDVSGLDYEETELKLGLPGSTRATGLESERKRGFSETVDLKLGGSPGANLDDLSAESFDARVSAAGKPSATKAQVIGWPPVRSFRKSALKSTTYVKVAVDGAPYLRKVDLEMYGGYGELLAALEEMFSCFKIRNSPNSSESRLVDPVNGTEYVPTYEDKDGDWMLVGDVPWKMFIASCKRLRLMKSSEAVNLGKSFPCEGSSFLISFCLAWPVGDDQWLKLKAASQCSQLIFCYVPACSIDLNYPSTLANSLAGFPVCHITVKL</sequence>
<dbReference type="Pfam" id="PF02309">
    <property type="entry name" value="AUX_IAA"/>
    <property type="match status" value="1"/>
</dbReference>
<comment type="similarity">
    <text evidence="3 10">Belongs to the Aux/IAA family.</text>
</comment>
<dbReference type="EMBL" id="JADCNM010000005">
    <property type="protein sequence ID" value="KAG0483174.1"/>
    <property type="molecule type" value="Genomic_DNA"/>
</dbReference>
<evidence type="ECO:0000256" key="9">
    <source>
        <dbReference type="ARBA" id="ARBA00023294"/>
    </source>
</evidence>